<dbReference type="Pfam" id="PF13185">
    <property type="entry name" value="GAF_2"/>
    <property type="match status" value="1"/>
</dbReference>
<dbReference type="PATRIC" id="fig|1423816.3.peg.473"/>
<protein>
    <submittedName>
        <fullName evidence="3">GAF domain-containing protein</fullName>
    </submittedName>
</protein>
<dbReference type="Proteomes" id="UP000051984">
    <property type="component" value="Unassembled WGS sequence"/>
</dbReference>
<dbReference type="InterPro" id="IPR051330">
    <property type="entry name" value="Phosphatase_reg/MetRdx"/>
</dbReference>
<comment type="caution">
    <text evidence="3">The sequence shown here is derived from an EMBL/GenBank/DDBJ whole genome shotgun (WGS) entry which is preliminary data.</text>
</comment>
<dbReference type="InterPro" id="IPR003018">
    <property type="entry name" value="GAF"/>
</dbReference>
<dbReference type="GO" id="GO:0033745">
    <property type="term" value="F:L-methionine-(R)-S-oxide reductase activity"/>
    <property type="evidence" value="ECO:0007669"/>
    <property type="project" value="TreeGrafter"/>
</dbReference>
<evidence type="ECO:0000313" key="4">
    <source>
        <dbReference type="Proteomes" id="UP000051984"/>
    </source>
</evidence>
<evidence type="ECO:0000259" key="2">
    <source>
        <dbReference type="Pfam" id="PF13185"/>
    </source>
</evidence>
<comment type="similarity">
    <text evidence="1">Belongs to the free Met sulfoxide reductase family.</text>
</comment>
<dbReference type="InterPro" id="IPR029016">
    <property type="entry name" value="GAF-like_dom_sf"/>
</dbReference>
<proteinExistence type="inferred from homology"/>
<sequence>MTTLDPIIIDQLDGLLTGETNPITALANASALLNDSMADLNWAGFYLFNTKTGQLDLGPFQGKVACMHIQPGKGVVGTSFQQQSVIRVANVHEFAGHIACDSASNAEIVIPISVDGKTVAIMDIDSPKFDRFSEEDEKILTQFGQTLAEHLDTAALNTVY</sequence>
<evidence type="ECO:0000256" key="1">
    <source>
        <dbReference type="ARBA" id="ARBA00038454"/>
    </source>
</evidence>
<evidence type="ECO:0000313" key="3">
    <source>
        <dbReference type="EMBL" id="KRK13900.1"/>
    </source>
</evidence>
<dbReference type="FunFam" id="3.30.450.40:FF:000008">
    <property type="entry name" value="GAF domain-containing proteins"/>
    <property type="match status" value="1"/>
</dbReference>
<dbReference type="SUPFAM" id="SSF55781">
    <property type="entry name" value="GAF domain-like"/>
    <property type="match status" value="1"/>
</dbReference>
<gene>
    <name evidence="3" type="ORF">FD51_GL000471</name>
</gene>
<dbReference type="PANTHER" id="PTHR21021:SF15">
    <property type="entry name" value="FREE METHIONINE-R-SULFOXIDE REDUCTASE"/>
    <property type="match status" value="1"/>
</dbReference>
<dbReference type="EMBL" id="AZCT01000001">
    <property type="protein sequence ID" value="KRK13900.1"/>
    <property type="molecule type" value="Genomic_DNA"/>
</dbReference>
<feature type="domain" description="GAF" evidence="2">
    <location>
        <begin position="40"/>
        <end position="151"/>
    </location>
</feature>
<reference evidence="3 4" key="1">
    <citation type="journal article" date="2015" name="Genome Announc.">
        <title>Expanding the biotechnology potential of lactobacilli through comparative genomics of 213 strains and associated genera.</title>
        <authorList>
            <person name="Sun Z."/>
            <person name="Harris H.M."/>
            <person name="McCann A."/>
            <person name="Guo C."/>
            <person name="Argimon S."/>
            <person name="Zhang W."/>
            <person name="Yang X."/>
            <person name="Jeffery I.B."/>
            <person name="Cooney J.C."/>
            <person name="Kagawa T.F."/>
            <person name="Liu W."/>
            <person name="Song Y."/>
            <person name="Salvetti E."/>
            <person name="Wrobel A."/>
            <person name="Rasinkangas P."/>
            <person name="Parkhill J."/>
            <person name="Rea M.C."/>
            <person name="O'Sullivan O."/>
            <person name="Ritari J."/>
            <person name="Douillard F.P."/>
            <person name="Paul Ross R."/>
            <person name="Yang R."/>
            <person name="Briner A.E."/>
            <person name="Felis G.E."/>
            <person name="de Vos W.M."/>
            <person name="Barrangou R."/>
            <person name="Klaenhammer T.R."/>
            <person name="Caufield P.W."/>
            <person name="Cui Y."/>
            <person name="Zhang H."/>
            <person name="O'Toole P.W."/>
        </authorList>
    </citation>
    <scope>NUCLEOTIDE SEQUENCE [LARGE SCALE GENOMIC DNA]</scope>
    <source>
        <strain evidence="3 4">DSM 20178</strain>
    </source>
</reference>
<accession>A0A0R1EWN0</accession>
<name>A0A0R1EWN0_LACZE</name>
<dbReference type="GO" id="GO:0005829">
    <property type="term" value="C:cytosol"/>
    <property type="evidence" value="ECO:0007669"/>
    <property type="project" value="TreeGrafter"/>
</dbReference>
<dbReference type="Gene3D" id="3.30.450.40">
    <property type="match status" value="1"/>
</dbReference>
<dbReference type="PANTHER" id="PTHR21021">
    <property type="entry name" value="GAF/PUTATIVE CYTOSKELETAL PROTEIN"/>
    <property type="match status" value="1"/>
</dbReference>
<dbReference type="AlphaFoldDB" id="A0A0R1EWN0"/>
<dbReference type="RefSeq" id="WP_010488727.1">
    <property type="nucleotide sequence ID" value="NZ_AZCT01000001.1"/>
</dbReference>
<dbReference type="eggNOG" id="COG1956">
    <property type="taxonomic scope" value="Bacteria"/>
</dbReference>
<organism evidence="3 4">
    <name type="scientific">Lacticaseibacillus zeae DSM 20178 = KCTC 3804</name>
    <dbReference type="NCBI Taxonomy" id="1423816"/>
    <lineage>
        <taxon>Bacteria</taxon>
        <taxon>Bacillati</taxon>
        <taxon>Bacillota</taxon>
        <taxon>Bacilli</taxon>
        <taxon>Lactobacillales</taxon>
        <taxon>Lactobacillaceae</taxon>
        <taxon>Lacticaseibacillus</taxon>
    </lineage>
</organism>